<dbReference type="PROSITE" id="PS51257">
    <property type="entry name" value="PROKAR_LIPOPROTEIN"/>
    <property type="match status" value="1"/>
</dbReference>
<dbReference type="EMBL" id="CP114040">
    <property type="protein sequence ID" value="WAS98815.1"/>
    <property type="molecule type" value="Genomic_DNA"/>
</dbReference>
<protein>
    <submittedName>
        <fullName evidence="2">Uncharacterized protein</fullName>
    </submittedName>
</protein>
<dbReference type="Proteomes" id="UP001164459">
    <property type="component" value="Chromosome"/>
</dbReference>
<feature type="signal peptide" evidence="1">
    <location>
        <begin position="1"/>
        <end position="25"/>
    </location>
</feature>
<keyword evidence="3" id="KW-1185">Reference proteome</keyword>
<name>A0ABY7HIC1_9BACT</name>
<gene>
    <name evidence="2" type="ORF">O0S08_22015</name>
</gene>
<proteinExistence type="predicted"/>
<accession>A0ABY7HIC1</accession>
<sequence>MRALALVPFVALLACAVTYPPGWPAGEQQPQVVQATTGVSYGAAPVSWDLPEGAQIRIDVARRSVSSGMGAYVADIQFAAAYVDDPDLGIDCATEPTGPGVPRTRFGCWSRADPAALRFWMAPGADCPARHVGAARTLLRPECWQGELEVHGRRLQLRHGFLGSSRVPASSVSWIDEHEQGLLAADFVRKQQLHLFDGSTPPPPELRRTLVLLTVALGWWEDASSPD</sequence>
<reference evidence="2" key="1">
    <citation type="submission" date="2022-11" db="EMBL/GenBank/DDBJ databases">
        <title>Minimal conservation of predation-associated metabolite biosynthetic gene clusters underscores biosynthetic potential of Myxococcota including descriptions for ten novel species: Archangium lansinium sp. nov., Myxococcus landrumus sp. nov., Nannocystis bai.</title>
        <authorList>
            <person name="Ahearne A."/>
            <person name="Stevens C."/>
            <person name="Dowd S."/>
        </authorList>
    </citation>
    <scope>NUCLEOTIDE SEQUENCE</scope>
    <source>
        <strain evidence="2">Fl3</strain>
    </source>
</reference>
<organism evidence="2 3">
    <name type="scientific">Nannocystis punicea</name>
    <dbReference type="NCBI Taxonomy" id="2995304"/>
    <lineage>
        <taxon>Bacteria</taxon>
        <taxon>Pseudomonadati</taxon>
        <taxon>Myxococcota</taxon>
        <taxon>Polyangia</taxon>
        <taxon>Nannocystales</taxon>
        <taxon>Nannocystaceae</taxon>
        <taxon>Nannocystis</taxon>
    </lineage>
</organism>
<evidence type="ECO:0000313" key="3">
    <source>
        <dbReference type="Proteomes" id="UP001164459"/>
    </source>
</evidence>
<dbReference type="RefSeq" id="WP_269041172.1">
    <property type="nucleotide sequence ID" value="NZ_CP114040.1"/>
</dbReference>
<evidence type="ECO:0000313" key="2">
    <source>
        <dbReference type="EMBL" id="WAS98815.1"/>
    </source>
</evidence>
<feature type="chain" id="PRO_5046133408" evidence="1">
    <location>
        <begin position="26"/>
        <end position="227"/>
    </location>
</feature>
<evidence type="ECO:0000256" key="1">
    <source>
        <dbReference type="SAM" id="SignalP"/>
    </source>
</evidence>
<keyword evidence="1" id="KW-0732">Signal</keyword>